<organism evidence="2 3">
    <name type="scientific">Acetatifactor muris</name>
    <dbReference type="NCBI Taxonomy" id="879566"/>
    <lineage>
        <taxon>Bacteria</taxon>
        <taxon>Bacillati</taxon>
        <taxon>Bacillota</taxon>
        <taxon>Clostridia</taxon>
        <taxon>Lachnospirales</taxon>
        <taxon>Lachnospiraceae</taxon>
        <taxon>Acetatifactor</taxon>
    </lineage>
</organism>
<dbReference type="Pfam" id="PF13472">
    <property type="entry name" value="Lipase_GDSL_2"/>
    <property type="match status" value="1"/>
</dbReference>
<dbReference type="InterPro" id="IPR013830">
    <property type="entry name" value="SGNH_hydro"/>
</dbReference>
<dbReference type="Gene3D" id="3.40.50.1110">
    <property type="entry name" value="SGNH hydrolase"/>
    <property type="match status" value="1"/>
</dbReference>
<evidence type="ECO:0000313" key="3">
    <source>
        <dbReference type="Proteomes" id="UP000236311"/>
    </source>
</evidence>
<dbReference type="InterPro" id="IPR051532">
    <property type="entry name" value="Ester_Hydrolysis_Enzymes"/>
</dbReference>
<dbReference type="RefSeq" id="WP_103238317.1">
    <property type="nucleotide sequence ID" value="NZ_JANJZD010000004.1"/>
</dbReference>
<dbReference type="Proteomes" id="UP000236311">
    <property type="component" value="Unassembled WGS sequence"/>
</dbReference>
<proteinExistence type="predicted"/>
<dbReference type="AlphaFoldDB" id="A0A2K4ZCL7"/>
<name>A0A2K4ZCL7_9FIRM</name>
<gene>
    <name evidence="2" type="ORF">AMURIS_00912</name>
</gene>
<evidence type="ECO:0000313" key="2">
    <source>
        <dbReference type="EMBL" id="SOY28205.1"/>
    </source>
</evidence>
<protein>
    <recommendedName>
        <fullName evidence="1">SGNH hydrolase-type esterase domain-containing protein</fullName>
    </recommendedName>
</protein>
<evidence type="ECO:0000259" key="1">
    <source>
        <dbReference type="Pfam" id="PF13472"/>
    </source>
</evidence>
<feature type="domain" description="SGNH hydrolase-type esterase" evidence="1">
    <location>
        <begin position="66"/>
        <end position="267"/>
    </location>
</feature>
<accession>A0A2K4ZCL7</accession>
<dbReference type="EMBL" id="OFSM01000004">
    <property type="protein sequence ID" value="SOY28205.1"/>
    <property type="molecule type" value="Genomic_DNA"/>
</dbReference>
<dbReference type="PANTHER" id="PTHR30383">
    <property type="entry name" value="THIOESTERASE 1/PROTEASE 1/LYSOPHOSPHOLIPASE L1"/>
    <property type="match status" value="1"/>
</dbReference>
<dbReference type="InterPro" id="IPR036514">
    <property type="entry name" value="SGNH_hydro_sf"/>
</dbReference>
<keyword evidence="3" id="KW-1185">Reference proteome</keyword>
<dbReference type="OrthoDB" id="388542at2"/>
<dbReference type="SUPFAM" id="SSF52266">
    <property type="entry name" value="SGNH hydrolase"/>
    <property type="match status" value="1"/>
</dbReference>
<reference evidence="2 3" key="1">
    <citation type="submission" date="2018-01" db="EMBL/GenBank/DDBJ databases">
        <authorList>
            <person name="Gaut B.S."/>
            <person name="Morton B.R."/>
            <person name="Clegg M.T."/>
            <person name="Duvall M.R."/>
        </authorList>
    </citation>
    <scope>NUCLEOTIDE SEQUENCE [LARGE SCALE GENOMIC DNA]</scope>
    <source>
        <strain evidence="2">GP69</strain>
    </source>
</reference>
<dbReference type="GO" id="GO:0004622">
    <property type="term" value="F:phosphatidylcholine lysophospholipase activity"/>
    <property type="evidence" value="ECO:0007669"/>
    <property type="project" value="TreeGrafter"/>
</dbReference>
<sequence length="277" mass="31889">MKTNFEMPIEWVNEFLELTRNSTIESVCRPEQFIKKMKENTGVIGKLNAWGKTPDSLEKRNPLIVALGDSVTAGHFEWCMEEEKLELFLKGEWQPKAGEIIEITDAREVYHERFRRKLIDLFEQTSVSVINSGIAGDTVIGMWNRLERDVIRYQPDLVLINGAINWGGEGTTEEYKEILRNIIRKILKMTESDIILMTPNMVCPNPLSRGPVRLEERVECIRELAKEEQVCLADTYMIWEAFVKQGHMLTKLLANGINHPTKAGHEVYALVLMKLIE</sequence>
<dbReference type="PANTHER" id="PTHR30383:SF5">
    <property type="entry name" value="SGNH HYDROLASE-TYPE ESTERASE DOMAIN-CONTAINING PROTEIN"/>
    <property type="match status" value="1"/>
</dbReference>